<dbReference type="SUPFAM" id="SSF53474">
    <property type="entry name" value="alpha/beta-Hydrolases"/>
    <property type="match status" value="1"/>
</dbReference>
<evidence type="ECO:0000256" key="1">
    <source>
        <dbReference type="SAM" id="MobiDB-lite"/>
    </source>
</evidence>
<keyword evidence="5" id="KW-1185">Reference proteome</keyword>
<keyword evidence="2" id="KW-0472">Membrane</keyword>
<feature type="region of interest" description="Disordered" evidence="1">
    <location>
        <begin position="175"/>
        <end position="241"/>
    </location>
</feature>
<evidence type="ECO:0000313" key="5">
    <source>
        <dbReference type="Proteomes" id="UP000650467"/>
    </source>
</evidence>
<dbReference type="InterPro" id="IPR029058">
    <property type="entry name" value="AB_hydrolase_fold"/>
</dbReference>
<dbReference type="Pfam" id="PF05057">
    <property type="entry name" value="DUF676"/>
    <property type="match status" value="1"/>
</dbReference>
<keyword evidence="2" id="KW-0812">Transmembrane</keyword>
<dbReference type="EMBL" id="JAEHOC010000082">
    <property type="protein sequence ID" value="KAG2423276.1"/>
    <property type="molecule type" value="Genomic_DNA"/>
</dbReference>
<dbReference type="OrthoDB" id="273452at2759"/>
<gene>
    <name evidence="4" type="ORF">HXX76_015425</name>
</gene>
<evidence type="ECO:0000256" key="2">
    <source>
        <dbReference type="SAM" id="Phobius"/>
    </source>
</evidence>
<feature type="compositionally biased region" description="Low complexity" evidence="1">
    <location>
        <begin position="386"/>
        <end position="404"/>
    </location>
</feature>
<dbReference type="InterPro" id="IPR044294">
    <property type="entry name" value="Lipase-like"/>
</dbReference>
<evidence type="ECO:0000259" key="3">
    <source>
        <dbReference type="Pfam" id="PF05057"/>
    </source>
</evidence>
<feature type="region of interest" description="Disordered" evidence="1">
    <location>
        <begin position="386"/>
        <end position="413"/>
    </location>
</feature>
<reference evidence="4" key="1">
    <citation type="journal article" date="2020" name="bioRxiv">
        <title>Comparative genomics of Chlamydomonas.</title>
        <authorList>
            <person name="Craig R.J."/>
            <person name="Hasan A.R."/>
            <person name="Ness R.W."/>
            <person name="Keightley P.D."/>
        </authorList>
    </citation>
    <scope>NUCLEOTIDE SEQUENCE</scope>
    <source>
        <strain evidence="4">SAG 7.73</strain>
    </source>
</reference>
<feature type="transmembrane region" description="Helical" evidence="2">
    <location>
        <begin position="252"/>
        <end position="274"/>
    </location>
</feature>
<sequence>MAELAKEGRPVTRLSMIGYSMGGLINRYTAGKLFAEGLFDEGGVTPVNFITVATPHLGAWRLPVNIINRAFNYLVPVTTSRSGYQIMLQDKHVWDKPLLCLMSHPDLVFMRALRRFKRLAAYANVFHDRPVPYCTAAIRLDNPYEGGPPPVPIDPAFPSIVQTAAAAAAAAAAASRGSGKDGKGSEKGAGTGAGGVGVSPLYSGPQPEDVAPGAELQPLKSGGGEAGAGAAGAGAAAAPLPPPKLRPLRNTYIRYIAVLFLPLVIPALIMMVLTGRSHHRRMQRQLLSFEWISSYHAKHGGGLGKGKPATGKAAAAGAGAGAAGNAASPAKEAADDEEKGAAAAPQPSDIECPAAPDVPARTPAAASSNITTVTVDASTAAAPDAAASGAGTAAGPAAAPASVAETGTPAPRRSLTVTVAPAEGTAAGAGDDGDDGVLVSEADVLLHDGIVEAPANMHAVQAWLVDKLNSLPWTKVDVDVRDWHAHAAIIVRNPRRFTACRDAMTYLVDHFARE</sequence>
<accession>A0A835SNS2</accession>
<dbReference type="Proteomes" id="UP000650467">
    <property type="component" value="Unassembled WGS sequence"/>
</dbReference>
<keyword evidence="2" id="KW-1133">Transmembrane helix</keyword>
<feature type="compositionally biased region" description="Low complexity" evidence="1">
    <location>
        <begin position="320"/>
        <end position="331"/>
    </location>
</feature>
<proteinExistence type="predicted"/>
<evidence type="ECO:0000313" key="4">
    <source>
        <dbReference type="EMBL" id="KAG2423276.1"/>
    </source>
</evidence>
<dbReference type="Gene3D" id="3.40.50.1820">
    <property type="entry name" value="alpha/beta hydrolase"/>
    <property type="match status" value="1"/>
</dbReference>
<feature type="region of interest" description="Disordered" evidence="1">
    <location>
        <begin position="320"/>
        <end position="365"/>
    </location>
</feature>
<dbReference type="AlphaFoldDB" id="A0A835SNS2"/>
<feature type="compositionally biased region" description="Gly residues" evidence="1">
    <location>
        <begin position="221"/>
        <end position="232"/>
    </location>
</feature>
<protein>
    <recommendedName>
        <fullName evidence="3">DUF676 domain-containing protein</fullName>
    </recommendedName>
</protein>
<dbReference type="InterPro" id="IPR007751">
    <property type="entry name" value="DUF676_lipase-like"/>
</dbReference>
<feature type="domain" description="DUF676" evidence="3">
    <location>
        <begin position="11"/>
        <end position="135"/>
    </location>
</feature>
<dbReference type="PANTHER" id="PTHR12482">
    <property type="entry name" value="LIPASE ROG1-RELATED-RELATED"/>
    <property type="match status" value="1"/>
</dbReference>
<comment type="caution">
    <text evidence="4">The sequence shown here is derived from an EMBL/GenBank/DDBJ whole genome shotgun (WGS) entry which is preliminary data.</text>
</comment>
<feature type="compositionally biased region" description="Gly residues" evidence="1">
    <location>
        <begin position="187"/>
        <end position="197"/>
    </location>
</feature>
<name>A0A835SNS2_CHLIN</name>
<dbReference type="PANTHER" id="PTHR12482:SF62">
    <property type="entry name" value="LIPASE ROG1-RELATED"/>
    <property type="match status" value="1"/>
</dbReference>
<organism evidence="4 5">
    <name type="scientific">Chlamydomonas incerta</name>
    <dbReference type="NCBI Taxonomy" id="51695"/>
    <lineage>
        <taxon>Eukaryota</taxon>
        <taxon>Viridiplantae</taxon>
        <taxon>Chlorophyta</taxon>
        <taxon>core chlorophytes</taxon>
        <taxon>Chlorophyceae</taxon>
        <taxon>CS clade</taxon>
        <taxon>Chlamydomonadales</taxon>
        <taxon>Chlamydomonadaceae</taxon>
        <taxon>Chlamydomonas</taxon>
    </lineage>
</organism>